<keyword evidence="3" id="KW-0964">Secreted</keyword>
<proteinExistence type="predicted"/>
<dbReference type="Pfam" id="PF06293">
    <property type="entry name" value="Kdo"/>
    <property type="match status" value="1"/>
</dbReference>
<dbReference type="Gene3D" id="1.10.510.10">
    <property type="entry name" value="Transferase(Phosphotransferase) domain 1"/>
    <property type="match status" value="1"/>
</dbReference>
<evidence type="ECO:0000259" key="4">
    <source>
        <dbReference type="PROSITE" id="PS50011"/>
    </source>
</evidence>
<dbReference type="EMBL" id="WHUW01000124">
    <property type="protein sequence ID" value="KAF8422596.1"/>
    <property type="molecule type" value="Genomic_DNA"/>
</dbReference>
<dbReference type="PROSITE" id="PS00109">
    <property type="entry name" value="PROTEIN_KINASE_TYR"/>
    <property type="match status" value="1"/>
</dbReference>
<reference evidence="5" key="1">
    <citation type="submission" date="2019-10" db="EMBL/GenBank/DDBJ databases">
        <authorList>
            <consortium name="DOE Joint Genome Institute"/>
            <person name="Kuo A."/>
            <person name="Miyauchi S."/>
            <person name="Kiss E."/>
            <person name="Drula E."/>
            <person name="Kohler A."/>
            <person name="Sanchez-Garcia M."/>
            <person name="Andreopoulos B."/>
            <person name="Barry K.W."/>
            <person name="Bonito G."/>
            <person name="Buee M."/>
            <person name="Carver A."/>
            <person name="Chen C."/>
            <person name="Cichocki N."/>
            <person name="Clum A."/>
            <person name="Culley D."/>
            <person name="Crous P.W."/>
            <person name="Fauchery L."/>
            <person name="Girlanda M."/>
            <person name="Hayes R."/>
            <person name="Keri Z."/>
            <person name="LaButti K."/>
            <person name="Lipzen A."/>
            <person name="Lombard V."/>
            <person name="Magnuson J."/>
            <person name="Maillard F."/>
            <person name="Morin E."/>
            <person name="Murat C."/>
            <person name="Nolan M."/>
            <person name="Ohm R."/>
            <person name="Pangilinan J."/>
            <person name="Pereira M."/>
            <person name="Perotto S."/>
            <person name="Peter M."/>
            <person name="Riley R."/>
            <person name="Sitrit Y."/>
            <person name="Stielow B."/>
            <person name="Szollosi G."/>
            <person name="Zifcakova L."/>
            <person name="Stursova M."/>
            <person name="Spatafora J.W."/>
            <person name="Tedersoo L."/>
            <person name="Vaario L.-M."/>
            <person name="Yamada A."/>
            <person name="Yan M."/>
            <person name="Wang P."/>
            <person name="Xu J."/>
            <person name="Bruns T."/>
            <person name="Baldrian P."/>
            <person name="Vilgalys R."/>
            <person name="Henrissat B."/>
            <person name="Grigoriev I.V."/>
            <person name="Hibbett D."/>
            <person name="Nagy L.G."/>
            <person name="Martin F.M."/>
        </authorList>
    </citation>
    <scope>NUCLEOTIDE SEQUENCE</scope>
    <source>
        <strain evidence="5">BED1</strain>
    </source>
</reference>
<accession>A0AAD4G6N7</accession>
<reference evidence="5" key="2">
    <citation type="journal article" date="2020" name="Nat. Commun.">
        <title>Large-scale genome sequencing of mycorrhizal fungi provides insights into the early evolution of symbiotic traits.</title>
        <authorList>
            <person name="Miyauchi S."/>
            <person name="Kiss E."/>
            <person name="Kuo A."/>
            <person name="Drula E."/>
            <person name="Kohler A."/>
            <person name="Sanchez-Garcia M."/>
            <person name="Morin E."/>
            <person name="Andreopoulos B."/>
            <person name="Barry K.W."/>
            <person name="Bonito G."/>
            <person name="Buee M."/>
            <person name="Carver A."/>
            <person name="Chen C."/>
            <person name="Cichocki N."/>
            <person name="Clum A."/>
            <person name="Culley D."/>
            <person name="Crous P.W."/>
            <person name="Fauchery L."/>
            <person name="Girlanda M."/>
            <person name="Hayes R.D."/>
            <person name="Keri Z."/>
            <person name="LaButti K."/>
            <person name="Lipzen A."/>
            <person name="Lombard V."/>
            <person name="Magnuson J."/>
            <person name="Maillard F."/>
            <person name="Murat C."/>
            <person name="Nolan M."/>
            <person name="Ohm R.A."/>
            <person name="Pangilinan J."/>
            <person name="Pereira M.F."/>
            <person name="Perotto S."/>
            <person name="Peter M."/>
            <person name="Pfister S."/>
            <person name="Riley R."/>
            <person name="Sitrit Y."/>
            <person name="Stielow J.B."/>
            <person name="Szollosi G."/>
            <person name="Zifcakova L."/>
            <person name="Stursova M."/>
            <person name="Spatafora J.W."/>
            <person name="Tedersoo L."/>
            <person name="Vaario L.M."/>
            <person name="Yamada A."/>
            <person name="Yan M."/>
            <person name="Wang P."/>
            <person name="Xu J."/>
            <person name="Bruns T."/>
            <person name="Baldrian P."/>
            <person name="Vilgalys R."/>
            <person name="Dunand C."/>
            <person name="Henrissat B."/>
            <person name="Grigoriev I.V."/>
            <person name="Hibbett D."/>
            <person name="Nagy L.G."/>
            <person name="Martin F.M."/>
        </authorList>
    </citation>
    <scope>NUCLEOTIDE SEQUENCE</scope>
    <source>
        <strain evidence="5">BED1</strain>
    </source>
</reference>
<dbReference type="InterPro" id="IPR011009">
    <property type="entry name" value="Kinase-like_dom_sf"/>
</dbReference>
<organism evidence="5 6">
    <name type="scientific">Boletus edulis BED1</name>
    <dbReference type="NCBI Taxonomy" id="1328754"/>
    <lineage>
        <taxon>Eukaryota</taxon>
        <taxon>Fungi</taxon>
        <taxon>Dikarya</taxon>
        <taxon>Basidiomycota</taxon>
        <taxon>Agaricomycotina</taxon>
        <taxon>Agaricomycetes</taxon>
        <taxon>Agaricomycetidae</taxon>
        <taxon>Boletales</taxon>
        <taxon>Boletineae</taxon>
        <taxon>Boletaceae</taxon>
        <taxon>Boletoideae</taxon>
        <taxon>Boletus</taxon>
    </lineage>
</organism>
<dbReference type="GO" id="GO:0005576">
    <property type="term" value="C:extracellular region"/>
    <property type="evidence" value="ECO:0007669"/>
    <property type="project" value="UniProtKB-SubCell"/>
</dbReference>
<evidence type="ECO:0000256" key="2">
    <source>
        <dbReference type="ARBA" id="ARBA00004613"/>
    </source>
</evidence>
<dbReference type="GO" id="GO:0005524">
    <property type="term" value="F:ATP binding"/>
    <property type="evidence" value="ECO:0007669"/>
    <property type="project" value="InterPro"/>
</dbReference>
<dbReference type="InterPro" id="IPR008266">
    <property type="entry name" value="Tyr_kinase_AS"/>
</dbReference>
<sequence length="683" mass="78154">MDSEVVKLECWIYGDNVGSIFHVKIPRSETVADLKKVIKEEIRRFRDVDAKDLELYSIPSDEWIEGKLAQWKPEGETKLNARQKLSTVLSPSEITQNNNEQFIIINPPPLGATEPRVAILDMTFNCWVRGQGLNNVFPVEISSTALVGYLKETIKSKTLPNFHDVAAHALALYKVSIPFDDRIEETAKDLILCHENLLQPWETTSHYFPEAPPHRHLHLVVEAPLRQRAYPPSSLSQHDVKTQRLKFLKDRQTEAPSSAAKFSAFAKRQATSSKTIYCNRPSNACEVIPPTLLHRAFGEFLDDCETLETTAVDNSLTEELHVAMSNIHNKELDRAKEIREILENKGLFFNVTQIGQGYTTDGDMSVGVHRYAIAEFKNEVCSTGAEPYYQAGLYYLEATRDHAAKLEGRPYIAFAAATWNTRPVIEPLSVVLPMHYHHLNTRLQKNVARHLGAFKKAIGTLKQYYEALVKQNHPASSPKQYDLLFPYPTDFTSLCDNMNRRFEYIAHIPHRLLFKGTLDDKKRIYIKFVRHYSKYAHLACASLGCAPTLHGFEVIPGGWFMVIMDDLEEDYIRFCDYTDIYGHPPTAELIDNITNALRQLHERGYVHGDVRETNILVSRVDKTKFVLVDFDWAGKIKEVRYPMNVNRTENLWRPDGAVDGALIMPEHDMAMLHDIERRYDRVG</sequence>
<comment type="subcellular location">
    <subcellularLocation>
        <location evidence="1">Host cell</location>
    </subcellularLocation>
    <subcellularLocation>
        <location evidence="2">Secreted</location>
    </subcellularLocation>
</comment>
<name>A0AAD4G6N7_BOLED</name>
<dbReference type="GO" id="GO:0043657">
    <property type="term" value="C:host cell"/>
    <property type="evidence" value="ECO:0007669"/>
    <property type="project" value="UniProtKB-SubCell"/>
</dbReference>
<dbReference type="GO" id="GO:0004672">
    <property type="term" value="F:protein kinase activity"/>
    <property type="evidence" value="ECO:0007669"/>
    <property type="project" value="InterPro"/>
</dbReference>
<evidence type="ECO:0000256" key="3">
    <source>
        <dbReference type="ARBA" id="ARBA00022525"/>
    </source>
</evidence>
<evidence type="ECO:0000313" key="6">
    <source>
        <dbReference type="Proteomes" id="UP001194468"/>
    </source>
</evidence>
<protein>
    <recommendedName>
        <fullName evidence="4">Protein kinase domain-containing protein</fullName>
    </recommendedName>
</protein>
<evidence type="ECO:0000256" key="1">
    <source>
        <dbReference type="ARBA" id="ARBA00004340"/>
    </source>
</evidence>
<gene>
    <name evidence="5" type="ORF">L210DRAFT_3571233</name>
</gene>
<evidence type="ECO:0000313" key="5">
    <source>
        <dbReference type="EMBL" id="KAF8422596.1"/>
    </source>
</evidence>
<keyword evidence="6" id="KW-1185">Reference proteome</keyword>
<dbReference type="PROSITE" id="PS50011">
    <property type="entry name" value="PROTEIN_KINASE_DOM"/>
    <property type="match status" value="1"/>
</dbReference>
<dbReference type="Proteomes" id="UP001194468">
    <property type="component" value="Unassembled WGS sequence"/>
</dbReference>
<feature type="domain" description="Protein kinase" evidence="4">
    <location>
        <begin position="348"/>
        <end position="683"/>
    </location>
</feature>
<dbReference type="InterPro" id="IPR045379">
    <property type="entry name" value="Crinkler_N"/>
</dbReference>
<dbReference type="AlphaFoldDB" id="A0AAD4G6N7"/>
<comment type="caution">
    <text evidence="5">The sequence shown here is derived from an EMBL/GenBank/DDBJ whole genome shotgun (WGS) entry which is preliminary data.</text>
</comment>
<dbReference type="InterPro" id="IPR000719">
    <property type="entry name" value="Prot_kinase_dom"/>
</dbReference>
<dbReference type="SUPFAM" id="SSF56112">
    <property type="entry name" value="Protein kinase-like (PK-like)"/>
    <property type="match status" value="1"/>
</dbReference>
<dbReference type="Pfam" id="PF20147">
    <property type="entry name" value="Crinkler"/>
    <property type="match status" value="2"/>
</dbReference>